<evidence type="ECO:0000259" key="2">
    <source>
        <dbReference type="Pfam" id="PF01458"/>
    </source>
</evidence>
<protein>
    <recommendedName>
        <fullName evidence="6">Fe-S cluster assembly protein SufB</fullName>
    </recommendedName>
</protein>
<organism evidence="4 5">
    <name type="scientific">Sunxiuqinia elliptica</name>
    <dbReference type="NCBI Taxonomy" id="655355"/>
    <lineage>
        <taxon>Bacteria</taxon>
        <taxon>Pseudomonadati</taxon>
        <taxon>Bacteroidota</taxon>
        <taxon>Bacteroidia</taxon>
        <taxon>Marinilabiliales</taxon>
        <taxon>Prolixibacteraceae</taxon>
        <taxon>Sunxiuqinia</taxon>
    </lineage>
</organism>
<feature type="domain" description="SUF system FeS cluster assembly SufBD N-terminal" evidence="3">
    <location>
        <begin position="83"/>
        <end position="142"/>
    </location>
</feature>
<dbReference type="InterPro" id="IPR055346">
    <property type="entry name" value="Fe-S_cluster_assembly_SufBD"/>
</dbReference>
<dbReference type="AlphaFoldDB" id="A0A1I2KV56"/>
<dbReference type="PANTHER" id="PTHR30508:SF1">
    <property type="entry name" value="UPF0051 PROTEIN ABCI8, CHLOROPLASTIC-RELATED"/>
    <property type="match status" value="1"/>
</dbReference>
<dbReference type="RefSeq" id="WP_093921324.1">
    <property type="nucleotide sequence ID" value="NZ_FONW01000013.1"/>
</dbReference>
<evidence type="ECO:0000313" key="4">
    <source>
        <dbReference type="EMBL" id="SFF70130.1"/>
    </source>
</evidence>
<dbReference type="STRING" id="655355.SAMN05216283_11368"/>
<feature type="domain" description="SUF system FeS cluster assembly SufBD core" evidence="2">
    <location>
        <begin position="152"/>
        <end position="377"/>
    </location>
</feature>
<dbReference type="SUPFAM" id="SSF101960">
    <property type="entry name" value="Stabilizer of iron transporter SufD"/>
    <property type="match status" value="1"/>
</dbReference>
<dbReference type="Pfam" id="PF01458">
    <property type="entry name" value="SUFBD_core"/>
    <property type="match status" value="1"/>
</dbReference>
<dbReference type="InterPro" id="IPR000825">
    <property type="entry name" value="SUF_FeS_clus_asmbl_SufBD_core"/>
</dbReference>
<comment type="similarity">
    <text evidence="1">Belongs to the iron-sulfur cluster assembly SufBD family.</text>
</comment>
<accession>A0A1I2KV56</accession>
<evidence type="ECO:0000256" key="1">
    <source>
        <dbReference type="ARBA" id="ARBA00043967"/>
    </source>
</evidence>
<sequence>MEQFAGIMQDAKMQKNEAGVDYSRFDNIEEAGNSFSSFENLSLNNEDLGSLKAVGIHLFDNASPGKFLMYGADVYRSIPQIPGVEIIPLKEAFKIYPEIKEKYYFRAVDKEQDEFTQTAFNEAANGYFIRVKENVIVDEPMQTAMFMHREMSTMCIHNIVVLEDGAQLNLITGCTSGCSLKGGLHIAVSEHFIGKGAKLTNTMIHNWGADFVVHPRTATIVDENGRFVSNYYSVKPPKYIENNPSTYLRGKGANAKYLTVLASFPGTYCDIGGTVLMEGENTGAELVARAVNHGGTVIQTGLLIGAAKNARAHVDCSGLMLSDKGIIEAIPGLRAAHPEARMSHEAAIGRIDMGEVNYLQSKGLDEMQAIALIVRGFLDVDIEGMDDELRKTIREISELSGHGED</sequence>
<dbReference type="Pfam" id="PF19295">
    <property type="entry name" value="SufBD_N"/>
    <property type="match status" value="1"/>
</dbReference>
<evidence type="ECO:0008006" key="6">
    <source>
        <dbReference type="Google" id="ProtNLM"/>
    </source>
</evidence>
<proteinExistence type="inferred from homology"/>
<keyword evidence="5" id="KW-1185">Reference proteome</keyword>
<dbReference type="PANTHER" id="PTHR30508">
    <property type="entry name" value="FES CLUSTER ASSEMBLY PROTEIN SUF"/>
    <property type="match status" value="1"/>
</dbReference>
<dbReference type="EMBL" id="FONW01000013">
    <property type="protein sequence ID" value="SFF70130.1"/>
    <property type="molecule type" value="Genomic_DNA"/>
</dbReference>
<dbReference type="Proteomes" id="UP000198964">
    <property type="component" value="Unassembled WGS sequence"/>
</dbReference>
<reference evidence="4 5" key="1">
    <citation type="submission" date="2016-10" db="EMBL/GenBank/DDBJ databases">
        <authorList>
            <person name="de Groot N.N."/>
        </authorList>
    </citation>
    <scope>NUCLEOTIDE SEQUENCE [LARGE SCALE GENOMIC DNA]</scope>
    <source>
        <strain evidence="4 5">CGMCC 1.9156</strain>
    </source>
</reference>
<evidence type="ECO:0000313" key="5">
    <source>
        <dbReference type="Proteomes" id="UP000198964"/>
    </source>
</evidence>
<evidence type="ECO:0000259" key="3">
    <source>
        <dbReference type="Pfam" id="PF19295"/>
    </source>
</evidence>
<name>A0A1I2KV56_9BACT</name>
<dbReference type="GO" id="GO:0016226">
    <property type="term" value="P:iron-sulfur cluster assembly"/>
    <property type="evidence" value="ECO:0007669"/>
    <property type="project" value="InterPro"/>
</dbReference>
<dbReference type="InterPro" id="IPR045595">
    <property type="entry name" value="SufBD_N"/>
</dbReference>
<dbReference type="InterPro" id="IPR037284">
    <property type="entry name" value="SUF_FeS_clus_asmbl_SufBD_sf"/>
</dbReference>
<gene>
    <name evidence="4" type="ORF">SAMN05216283_11368</name>
</gene>